<keyword evidence="1" id="KW-1133">Transmembrane helix</keyword>
<dbReference type="Proteomes" id="UP000002612">
    <property type="component" value="Plasmid pE33L466"/>
</dbReference>
<dbReference type="EMBL" id="CP000040">
    <property type="protein sequence ID" value="AAY60262.1"/>
    <property type="molecule type" value="Genomic_DNA"/>
</dbReference>
<evidence type="ECO:0000313" key="2">
    <source>
        <dbReference type="EMBL" id="AAY60262.1"/>
    </source>
</evidence>
<keyword evidence="2" id="KW-0614">Plasmid</keyword>
<accession>Q4V1Z5</accession>
<evidence type="ECO:0000313" key="3">
    <source>
        <dbReference type="Proteomes" id="UP000002612"/>
    </source>
</evidence>
<feature type="transmembrane region" description="Helical" evidence="1">
    <location>
        <begin position="20"/>
        <end position="37"/>
    </location>
</feature>
<keyword evidence="1" id="KW-0812">Transmembrane</keyword>
<name>Q4V1Z5_BACCZ</name>
<organism evidence="2 3">
    <name type="scientific">Bacillus cereus (strain ZK / E33L)</name>
    <dbReference type="NCBI Taxonomy" id="288681"/>
    <lineage>
        <taxon>Bacteria</taxon>
        <taxon>Bacillati</taxon>
        <taxon>Bacillota</taxon>
        <taxon>Bacilli</taxon>
        <taxon>Bacillales</taxon>
        <taxon>Bacillaceae</taxon>
        <taxon>Bacillus</taxon>
        <taxon>Bacillus cereus group</taxon>
    </lineage>
</organism>
<evidence type="ECO:0000256" key="1">
    <source>
        <dbReference type="SAM" id="Phobius"/>
    </source>
</evidence>
<protein>
    <submittedName>
        <fullName evidence="2">Uncharacterized protein</fullName>
    </submittedName>
</protein>
<reference evidence="3" key="1">
    <citation type="journal article" date="2006" name="J. Bacteriol.">
        <title>Pathogenomic sequence analysis of Bacillus cereus and Bacillus thuringiensis isolates closely related to Bacillus anthracis.</title>
        <authorList>
            <person name="Han C.S."/>
            <person name="Xie G."/>
            <person name="Challacombe J.F."/>
            <person name="Altherr M.R."/>
            <person name="Bhotika S.S."/>
            <person name="Brown N."/>
            <person name="Bruce D."/>
            <person name="Campbell C.S."/>
            <person name="Campbell M.L."/>
            <person name="Chen J."/>
            <person name="Chertkov O."/>
            <person name="Cleland C."/>
            <person name="Dimitrijevic M."/>
            <person name="Doggett N.A."/>
            <person name="Fawcett J.J."/>
            <person name="Glavina T."/>
            <person name="Goodwin L.A."/>
            <person name="Green L.D."/>
            <person name="Hill K.K."/>
            <person name="Hitchcock P."/>
            <person name="Jackson P.J."/>
            <person name="Keim P."/>
            <person name="Kewalramani A.R."/>
            <person name="Longmire J."/>
            <person name="Lucas S."/>
            <person name="Malfatti S."/>
            <person name="McMurry K."/>
            <person name="Meincke L.J."/>
            <person name="Misra M."/>
            <person name="Moseman B.L."/>
            <person name="Mundt M."/>
            <person name="Munk A.C."/>
            <person name="Okinaka R.T."/>
            <person name="Parson-Quintana B."/>
            <person name="Reilly L.P."/>
            <person name="Richardson P."/>
            <person name="Robinson D.L."/>
            <person name="Rubin E."/>
            <person name="Saunders E."/>
            <person name="Tapia R."/>
            <person name="Tesmer J.G."/>
            <person name="Thayer N."/>
            <person name="Thompson L.S."/>
            <person name="Tice H."/>
            <person name="Ticknor L.O."/>
            <person name="Wills P.L."/>
            <person name="Brettin T.S."/>
            <person name="Gilna P."/>
        </authorList>
    </citation>
    <scope>NUCLEOTIDE SEQUENCE [LARGE SCALE GENOMIC DNA]</scope>
    <source>
        <strain evidence="3">ZK / E33L</strain>
        <plasmid evidence="3">pE33L466</plasmid>
    </source>
</reference>
<geneLocation type="plasmid" evidence="2 3">
    <name>pE33L466</name>
</geneLocation>
<sequence>MYYMIVKNIIKGVVEMKKRILIPVMSIGFLVFGAFYSPDQNTVSAQINTEKLSVNESEFWLGNGNPIRYSPYYNTIIGSADLSSSNEGKRSYVVFEFYNLRGDLSHVASANILHYSNLQKFSVPIKYLEEGSYSIKVKIINAKVDPKTIKFVHK</sequence>
<keyword evidence="1" id="KW-0472">Membrane</keyword>
<proteinExistence type="predicted"/>
<dbReference type="KEGG" id="bcz:pE33L466_0097"/>
<dbReference type="AlphaFoldDB" id="Q4V1Z5"/>
<gene>
    <name evidence="2" type="ordered locus">pE33L466_0097</name>
</gene>